<evidence type="ECO:0008006" key="4">
    <source>
        <dbReference type="Google" id="ProtNLM"/>
    </source>
</evidence>
<feature type="transmembrane region" description="Helical" evidence="1">
    <location>
        <begin position="75"/>
        <end position="96"/>
    </location>
</feature>
<keyword evidence="1" id="KW-0812">Transmembrane</keyword>
<feature type="transmembrane region" description="Helical" evidence="1">
    <location>
        <begin position="473"/>
        <end position="491"/>
    </location>
</feature>
<dbReference type="RefSeq" id="WP_087456581.1">
    <property type="nucleotide sequence ID" value="NZ_CP021434.1"/>
</dbReference>
<evidence type="ECO:0000256" key="1">
    <source>
        <dbReference type="SAM" id="Phobius"/>
    </source>
</evidence>
<feature type="transmembrane region" description="Helical" evidence="1">
    <location>
        <begin position="116"/>
        <end position="137"/>
    </location>
</feature>
<dbReference type="EMBL" id="CP021434">
    <property type="protein sequence ID" value="ARU61200.1"/>
    <property type="molecule type" value="Genomic_DNA"/>
</dbReference>
<feature type="transmembrane region" description="Helical" evidence="1">
    <location>
        <begin position="450"/>
        <end position="467"/>
    </location>
</feature>
<dbReference type="AlphaFoldDB" id="A0A1Y0ILN4"/>
<evidence type="ECO:0000313" key="2">
    <source>
        <dbReference type="EMBL" id="ARU61200.1"/>
    </source>
</evidence>
<gene>
    <name evidence="2" type="ORF">CBW65_09245</name>
</gene>
<feature type="transmembrane region" description="Helical" evidence="1">
    <location>
        <begin position="22"/>
        <end position="41"/>
    </location>
</feature>
<evidence type="ECO:0000313" key="3">
    <source>
        <dbReference type="Proteomes" id="UP000195437"/>
    </source>
</evidence>
<keyword evidence="3" id="KW-1185">Reference proteome</keyword>
<feature type="transmembrane region" description="Helical" evidence="1">
    <location>
        <begin position="47"/>
        <end position="68"/>
    </location>
</feature>
<reference evidence="3" key="1">
    <citation type="submission" date="2017-05" db="EMBL/GenBank/DDBJ databases">
        <authorList>
            <person name="Sung H."/>
        </authorList>
    </citation>
    <scope>NUCLEOTIDE SEQUENCE [LARGE SCALE GENOMIC DNA]</scope>
    <source>
        <strain evidence="3">AR23208</strain>
    </source>
</reference>
<protein>
    <recommendedName>
        <fullName evidence="4">O-antigen polysaccharide polymerase Wzy</fullName>
    </recommendedName>
</protein>
<proteinExistence type="predicted"/>
<keyword evidence="1" id="KW-1133">Transmembrane helix</keyword>
<accession>A0A1Y0ILN4</accession>
<dbReference type="KEGG" id="tum:CBW65_09245"/>
<feature type="transmembrane region" description="Helical" evidence="1">
    <location>
        <begin position="258"/>
        <end position="274"/>
    </location>
</feature>
<sequence>MTNLQQLHLRARTDRHEANMRVLSYVLPFYIVAVLFTWLVFKDARYLHWFLVPIGLSGLIVLIDAVNWMTGRYDLFDPAGILGLFMAHFFFSAPLMHITYDYWMRYVIPPSDWRDWLGWMAWLNFLGLVIYRVIRDFGFSTKSKPKMTMKWKINRKRLLLLLAAGLAVTGALQMLVYAQSGGIVGYITAFEEGSAENFKGMGFVFMISESFPILFLMFWVIITQNKKWAKSWVMIIAILAVYFILKLLFGGLRGSRSNTIWGLFWAAGLIHLWVRPMTKQFIAVAMVFLISFMYIYGFYKAGGTEGIQALMQGGSAKEELQSSHNRGIETTLLADLGRSDVQAFLLYRLNIPDNGFKYAWGRTYIGSVTLLIPASLWPGRPETKLKEGTELQYGSLEDSPGQKYSSRIYGLTGEAMLNFGIFAAPAAFIIFAVYVRRLRVWMLTWDKDDSRMLILPFLINLSLLMLGSDGDNIVFVLIKNGAVPFMILFLASKKEMVFHNALEQKEIAR</sequence>
<feature type="transmembrane region" description="Helical" evidence="1">
    <location>
        <begin position="198"/>
        <end position="220"/>
    </location>
</feature>
<dbReference type="OrthoDB" id="2379168at2"/>
<feature type="transmembrane region" description="Helical" evidence="1">
    <location>
        <begin position="281"/>
        <end position="299"/>
    </location>
</feature>
<feature type="transmembrane region" description="Helical" evidence="1">
    <location>
        <begin position="158"/>
        <end position="178"/>
    </location>
</feature>
<feature type="transmembrane region" description="Helical" evidence="1">
    <location>
        <begin position="232"/>
        <end position="252"/>
    </location>
</feature>
<dbReference type="Proteomes" id="UP000195437">
    <property type="component" value="Chromosome"/>
</dbReference>
<keyword evidence="1" id="KW-0472">Membrane</keyword>
<organism evidence="2 3">
    <name type="scientific">Tumebacillus avium</name>
    <dbReference type="NCBI Taxonomy" id="1903704"/>
    <lineage>
        <taxon>Bacteria</taxon>
        <taxon>Bacillati</taxon>
        <taxon>Bacillota</taxon>
        <taxon>Bacilli</taxon>
        <taxon>Bacillales</taxon>
        <taxon>Alicyclobacillaceae</taxon>
        <taxon>Tumebacillus</taxon>
    </lineage>
</organism>
<name>A0A1Y0ILN4_9BACL</name>
<feature type="transmembrane region" description="Helical" evidence="1">
    <location>
        <begin position="415"/>
        <end position="438"/>
    </location>
</feature>